<evidence type="ECO:0000313" key="2">
    <source>
        <dbReference type="EMBL" id="CBX73968.1"/>
    </source>
</evidence>
<gene>
    <name evidence="2" type="ORF">YEW_GR28550</name>
</gene>
<dbReference type="AlphaFoldDB" id="F4N7B0"/>
<sequence>MSATCQLFMLLIGIISAIFSHFFVYPALNSMLSLFKTRY</sequence>
<evidence type="ECO:0000256" key="1">
    <source>
        <dbReference type="SAM" id="Phobius"/>
    </source>
</evidence>
<proteinExistence type="predicted"/>
<organism evidence="2">
    <name type="scientific">Yersinia enterocolitica W22703</name>
    <dbReference type="NCBI Taxonomy" id="913028"/>
    <lineage>
        <taxon>Bacteria</taxon>
        <taxon>Pseudomonadati</taxon>
        <taxon>Pseudomonadota</taxon>
        <taxon>Gammaproteobacteria</taxon>
        <taxon>Enterobacterales</taxon>
        <taxon>Yersiniaceae</taxon>
        <taxon>Yersinia</taxon>
    </lineage>
</organism>
<keyword evidence="1" id="KW-1133">Transmembrane helix</keyword>
<protein>
    <submittedName>
        <fullName evidence="2">Uncharacterized protein</fullName>
    </submittedName>
</protein>
<accession>F4N7B0</accession>
<keyword evidence="1" id="KW-0812">Transmembrane</keyword>
<keyword evidence="1" id="KW-0472">Membrane</keyword>
<reference evidence="2" key="1">
    <citation type="journal article" date="2011" name="BMC Genomics">
        <title>Shotgun sequencing of Yersinia enterocolitica strain W22703 (biotype 2, serotype O:9): genomic evidence for oscillation between invertebrates and mammals.</title>
        <authorList>
            <person name="Fuchs T.M."/>
            <person name="Brandt K."/>
            <person name="Starke M."/>
            <person name="Rattei T."/>
        </authorList>
    </citation>
    <scope>NUCLEOTIDE SEQUENCE</scope>
</reference>
<name>F4N7B0_YEREN</name>
<dbReference type="EMBL" id="FR718760">
    <property type="protein sequence ID" value="CBX73968.1"/>
    <property type="molecule type" value="Genomic_DNA"/>
</dbReference>
<feature type="transmembrane region" description="Helical" evidence="1">
    <location>
        <begin position="7"/>
        <end position="28"/>
    </location>
</feature>